<gene>
    <name evidence="9" type="ORF">CDEB00056_LOCUS19147</name>
</gene>
<keyword evidence="6 7" id="KW-0460">Magnesium</keyword>
<dbReference type="GO" id="GO:0008934">
    <property type="term" value="F:inositol monophosphate 1-phosphatase activity"/>
    <property type="evidence" value="ECO:0007669"/>
    <property type="project" value="InterPro"/>
</dbReference>
<evidence type="ECO:0000256" key="5">
    <source>
        <dbReference type="ARBA" id="ARBA00022801"/>
    </source>
</evidence>
<keyword evidence="5 8" id="KW-0378">Hydrolase</keyword>
<feature type="binding site" evidence="7">
    <location>
        <position position="135"/>
    </location>
    <ligand>
        <name>Mg(2+)</name>
        <dbReference type="ChEBI" id="CHEBI:18420"/>
        <label>1</label>
        <note>catalytic</note>
    </ligand>
</feature>
<sequence>MAQPNNSKIVLSALAVAATGSFLYMKSSRRSNGSTSPTAITSTISDEYAIPPALKSGPYSDELKLAVELALEAGSNMTLHLDAKGTEAGKGAESKLGISTKKNDADFRTAIDVMNEDLVMKGIIASFPDHEIIGEESTGTGEVAPLTDKPTWIIDPIDGTTNFASGCPLTCVSIGLCDGGRPVMGVAFAPATKELYVSIRGKGAYRNGQQIHSTDDDDDDSKTLSNAVVCFEFGYARSEEGVDNMVNAVRRILKHGCRTTRTYGSGVLDLCYVASGRIDVVYTGIAEEGWKPWDYCAAMVIAEESGCSIRCLKSEKDFDKDGNIVPESVFDIYSRSMICGVNTTVVEQCRKIVLDL</sequence>
<dbReference type="InterPro" id="IPR033942">
    <property type="entry name" value="IMPase"/>
</dbReference>
<dbReference type="UniPathway" id="UPA00823">
    <property type="reaction ID" value="UER00788"/>
</dbReference>
<reference evidence="9" key="1">
    <citation type="submission" date="2021-01" db="EMBL/GenBank/DDBJ databases">
        <authorList>
            <person name="Corre E."/>
            <person name="Pelletier E."/>
            <person name="Niang G."/>
            <person name="Scheremetjew M."/>
            <person name="Finn R."/>
            <person name="Kale V."/>
            <person name="Holt S."/>
            <person name="Cochrane G."/>
            <person name="Meng A."/>
            <person name="Brown T."/>
            <person name="Cohen L."/>
        </authorList>
    </citation>
    <scope>NUCLEOTIDE SEQUENCE</scope>
    <source>
        <strain evidence="9">MM31A-1</strain>
    </source>
</reference>
<dbReference type="SUPFAM" id="SSF56655">
    <property type="entry name" value="Carbohydrate phosphatase"/>
    <property type="match status" value="1"/>
</dbReference>
<evidence type="ECO:0000256" key="8">
    <source>
        <dbReference type="RuleBase" id="RU364068"/>
    </source>
</evidence>
<dbReference type="EC" id="3.1.3.25" evidence="8"/>
<dbReference type="GO" id="GO:0046872">
    <property type="term" value="F:metal ion binding"/>
    <property type="evidence" value="ECO:0007669"/>
    <property type="project" value="UniProtKB-KW"/>
</dbReference>
<dbReference type="Gene3D" id="3.30.540.10">
    <property type="entry name" value="Fructose-1,6-Bisphosphatase, subunit A, domain 1"/>
    <property type="match status" value="1"/>
</dbReference>
<comment type="catalytic activity">
    <reaction evidence="1 8">
        <text>a myo-inositol phosphate + H2O = myo-inositol + phosphate</text>
        <dbReference type="Rhea" id="RHEA:24056"/>
        <dbReference type="ChEBI" id="CHEBI:15377"/>
        <dbReference type="ChEBI" id="CHEBI:17268"/>
        <dbReference type="ChEBI" id="CHEBI:43474"/>
        <dbReference type="ChEBI" id="CHEBI:84139"/>
        <dbReference type="EC" id="3.1.3.25"/>
    </reaction>
</comment>
<protein>
    <recommendedName>
        <fullName evidence="8">Inositol-1-monophosphatase</fullName>
        <ecNumber evidence="8">3.1.3.25</ecNumber>
    </recommendedName>
</protein>
<dbReference type="InterPro" id="IPR020583">
    <property type="entry name" value="Inositol_monoP_metal-BS"/>
</dbReference>
<feature type="binding site" evidence="7">
    <location>
        <position position="158"/>
    </location>
    <ligand>
        <name>Mg(2+)</name>
        <dbReference type="ChEBI" id="CHEBI:18420"/>
        <label>1</label>
        <note>catalytic</note>
    </ligand>
</feature>
<comment type="similarity">
    <text evidence="3 8">Belongs to the inositol monophosphatase superfamily.</text>
</comment>
<evidence type="ECO:0000256" key="4">
    <source>
        <dbReference type="ARBA" id="ARBA00022723"/>
    </source>
</evidence>
<keyword evidence="4 7" id="KW-0479">Metal-binding</keyword>
<dbReference type="Pfam" id="PF00459">
    <property type="entry name" value="Inositol_P"/>
    <property type="match status" value="1"/>
</dbReference>
<feature type="binding site" evidence="7">
    <location>
        <position position="157"/>
    </location>
    <ligand>
        <name>Mg(2+)</name>
        <dbReference type="ChEBI" id="CHEBI:18420"/>
        <label>1</label>
        <note>catalytic</note>
    </ligand>
</feature>
<evidence type="ECO:0000256" key="1">
    <source>
        <dbReference type="ARBA" id="ARBA00001033"/>
    </source>
</evidence>
<feature type="binding site" evidence="7">
    <location>
        <position position="294"/>
    </location>
    <ligand>
        <name>Mg(2+)</name>
        <dbReference type="ChEBI" id="CHEBI:18420"/>
        <label>1</label>
        <note>catalytic</note>
    </ligand>
</feature>
<evidence type="ECO:0000256" key="2">
    <source>
        <dbReference type="ARBA" id="ARBA00001946"/>
    </source>
</evidence>
<dbReference type="AlphaFoldDB" id="A0A7S3VEI8"/>
<comment type="cofactor">
    <cofactor evidence="2 7 8">
        <name>Mg(2+)</name>
        <dbReference type="ChEBI" id="CHEBI:18420"/>
    </cofactor>
</comment>
<evidence type="ECO:0000256" key="3">
    <source>
        <dbReference type="ARBA" id="ARBA00009759"/>
    </source>
</evidence>
<evidence type="ECO:0000256" key="7">
    <source>
        <dbReference type="PIRSR" id="PIRSR600760-2"/>
    </source>
</evidence>
<evidence type="ECO:0000256" key="6">
    <source>
        <dbReference type="ARBA" id="ARBA00022842"/>
    </source>
</evidence>
<proteinExistence type="inferred from homology"/>
<dbReference type="PANTHER" id="PTHR20854">
    <property type="entry name" value="INOSITOL MONOPHOSPHATASE"/>
    <property type="match status" value="1"/>
</dbReference>
<dbReference type="InterPro" id="IPR000760">
    <property type="entry name" value="Inositol_monophosphatase-like"/>
</dbReference>
<name>A0A7S3VEI8_9STRA</name>
<comment type="pathway">
    <text evidence="8">Polyol metabolism; myo-inositol biosynthesis; myo-inositol from D-glucose 6-phosphate: step 2/2.</text>
</comment>
<feature type="binding site" evidence="7">
    <location>
        <position position="155"/>
    </location>
    <ligand>
        <name>Mg(2+)</name>
        <dbReference type="ChEBI" id="CHEBI:18420"/>
        <label>1</label>
        <note>catalytic</note>
    </ligand>
</feature>
<dbReference type="PRINTS" id="PR00377">
    <property type="entry name" value="IMPHPHTASES"/>
</dbReference>
<accession>A0A7S3VEI8</accession>
<dbReference type="PROSITE" id="PS00629">
    <property type="entry name" value="IMP_1"/>
    <property type="match status" value="1"/>
</dbReference>
<dbReference type="GO" id="GO:0007165">
    <property type="term" value="P:signal transduction"/>
    <property type="evidence" value="ECO:0007669"/>
    <property type="project" value="TreeGrafter"/>
</dbReference>
<dbReference type="GO" id="GO:0006021">
    <property type="term" value="P:inositol biosynthetic process"/>
    <property type="evidence" value="ECO:0007669"/>
    <property type="project" value="UniProtKB-UniPathway"/>
</dbReference>
<dbReference type="EMBL" id="HBIO01024936">
    <property type="protein sequence ID" value="CAE0474294.1"/>
    <property type="molecule type" value="Transcribed_RNA"/>
</dbReference>
<dbReference type="CDD" id="cd01639">
    <property type="entry name" value="IMPase"/>
    <property type="match status" value="1"/>
</dbReference>
<evidence type="ECO:0000313" key="9">
    <source>
        <dbReference type="EMBL" id="CAE0474294.1"/>
    </source>
</evidence>
<dbReference type="PANTHER" id="PTHR20854:SF4">
    <property type="entry name" value="INOSITOL-1-MONOPHOSPHATASE-RELATED"/>
    <property type="match status" value="1"/>
</dbReference>
<dbReference type="Gene3D" id="3.40.190.80">
    <property type="match status" value="1"/>
</dbReference>
<organism evidence="9">
    <name type="scientific">Chaetoceros debilis</name>
    <dbReference type="NCBI Taxonomy" id="122233"/>
    <lineage>
        <taxon>Eukaryota</taxon>
        <taxon>Sar</taxon>
        <taxon>Stramenopiles</taxon>
        <taxon>Ochrophyta</taxon>
        <taxon>Bacillariophyta</taxon>
        <taxon>Coscinodiscophyceae</taxon>
        <taxon>Chaetocerotophycidae</taxon>
        <taxon>Chaetocerotales</taxon>
        <taxon>Chaetocerotaceae</taxon>
        <taxon>Chaetoceros</taxon>
    </lineage>
</organism>